<evidence type="ECO:0000256" key="5">
    <source>
        <dbReference type="ARBA" id="ARBA00022475"/>
    </source>
</evidence>
<dbReference type="InterPro" id="IPR000515">
    <property type="entry name" value="MetI-like"/>
</dbReference>
<evidence type="ECO:0000256" key="6">
    <source>
        <dbReference type="ARBA" id="ARBA00022692"/>
    </source>
</evidence>
<dbReference type="InterPro" id="IPR035906">
    <property type="entry name" value="MetI-like_sf"/>
</dbReference>
<feature type="transmembrane region" description="Helical" evidence="9">
    <location>
        <begin position="107"/>
        <end position="131"/>
    </location>
</feature>
<feature type="transmembrane region" description="Helical" evidence="9">
    <location>
        <begin position="143"/>
        <end position="166"/>
    </location>
</feature>
<keyword evidence="7 9" id="KW-1133">Transmembrane helix</keyword>
<dbReference type="Proteomes" id="UP000284547">
    <property type="component" value="Unassembled WGS sequence"/>
</dbReference>
<dbReference type="OrthoDB" id="9815445at2"/>
<dbReference type="PANTHER" id="PTHR43744:SF8">
    <property type="entry name" value="SN-GLYCEROL-3-PHOSPHATE TRANSPORT SYSTEM PERMEASE PROTEIN UGPE"/>
    <property type="match status" value="1"/>
</dbReference>
<name>A0A411YWH9_9RHOB</name>
<keyword evidence="4 9" id="KW-0813">Transport</keyword>
<comment type="caution">
    <text evidence="12">The sequence shown here is derived from an EMBL/GenBank/DDBJ whole genome shotgun (WGS) entry which is preliminary data.</text>
</comment>
<dbReference type="GO" id="GO:0055085">
    <property type="term" value="P:transmembrane transport"/>
    <property type="evidence" value="ECO:0007669"/>
    <property type="project" value="InterPro"/>
</dbReference>
<evidence type="ECO:0000256" key="4">
    <source>
        <dbReference type="ARBA" id="ARBA00022448"/>
    </source>
</evidence>
<keyword evidence="13" id="KW-1185">Reference proteome</keyword>
<keyword evidence="5 10" id="KW-1003">Cell membrane</keyword>
<dbReference type="GO" id="GO:0005886">
    <property type="term" value="C:plasma membrane"/>
    <property type="evidence" value="ECO:0007669"/>
    <property type="project" value="UniProtKB-SubCell"/>
</dbReference>
<dbReference type="AlphaFoldDB" id="A0A411YWH9"/>
<feature type="transmembrane region" description="Helical" evidence="9">
    <location>
        <begin position="242"/>
        <end position="265"/>
    </location>
</feature>
<protein>
    <recommendedName>
        <fullName evidence="3 10">sn-glycerol-3-phosphate transport system permease protein UgpE</fullName>
    </recommendedName>
</protein>
<evidence type="ECO:0000256" key="1">
    <source>
        <dbReference type="ARBA" id="ARBA00004651"/>
    </source>
</evidence>
<keyword evidence="6 9" id="KW-0812">Transmembrane</keyword>
<evidence type="ECO:0000256" key="9">
    <source>
        <dbReference type="RuleBase" id="RU363032"/>
    </source>
</evidence>
<feature type="transmembrane region" description="Helical" evidence="9">
    <location>
        <begin position="12"/>
        <end position="33"/>
    </location>
</feature>
<keyword evidence="8 9" id="KW-0472">Membrane</keyword>
<dbReference type="SUPFAM" id="SSF161098">
    <property type="entry name" value="MetI-like"/>
    <property type="match status" value="1"/>
</dbReference>
<comment type="subcellular location">
    <subcellularLocation>
        <location evidence="10">Cell inner membrane</location>
        <topology evidence="10">Multi-pass membrane protein</topology>
    </subcellularLocation>
    <subcellularLocation>
        <location evidence="1 9">Cell membrane</location>
        <topology evidence="1 9">Multi-pass membrane protein</topology>
    </subcellularLocation>
</comment>
<sequence>MTSTFARHPGRLLVILVLLLHSVIVIYPLFWMITNSFKTTQQIFEASWTMPTVWVVENYVKAWQGGISAYFMNSVIVTGSTIVLTLALSSLAAFGMTRAEAGGAGRAAGLVLMACIGGMLVAPQVALVPLYKMMQALHLHDTHLALILMYTAYRLPITVLLIRAVFVTVPRDLDDSAHIDGCTSFQTLWHVYLPMSRSILLTASVLTAYHAWNEFLFAIIFIDSDRLKTVPAGLMNFRDALMTDWGVLVAGLVISAAPIVIMFILAQRYFMSGFAAGAVKG</sequence>
<dbReference type="Gene3D" id="1.10.3720.10">
    <property type="entry name" value="MetI-like"/>
    <property type="match status" value="1"/>
</dbReference>
<feature type="transmembrane region" description="Helical" evidence="9">
    <location>
        <begin position="199"/>
        <end position="222"/>
    </location>
</feature>
<reference evidence="12 13" key="1">
    <citation type="submission" date="2018-08" db="EMBL/GenBank/DDBJ databases">
        <title>Flavobacterium tibetense sp. nov., isolated from a wetland YonghuCo on Tibetan Plateau.</title>
        <authorList>
            <person name="Phurbu D."/>
            <person name="Lu H."/>
            <person name="Xing P."/>
        </authorList>
    </citation>
    <scope>NUCLEOTIDE SEQUENCE [LARGE SCALE GENOMIC DNA]</scope>
    <source>
        <strain evidence="12 13">DJC</strain>
    </source>
</reference>
<evidence type="ECO:0000313" key="12">
    <source>
        <dbReference type="EMBL" id="RGP35254.1"/>
    </source>
</evidence>
<evidence type="ECO:0000256" key="3">
    <source>
        <dbReference type="ARBA" id="ARBA00020515"/>
    </source>
</evidence>
<feature type="transmembrane region" description="Helical" evidence="9">
    <location>
        <begin position="70"/>
        <end position="95"/>
    </location>
</feature>
<evidence type="ECO:0000256" key="7">
    <source>
        <dbReference type="ARBA" id="ARBA00022989"/>
    </source>
</evidence>
<proteinExistence type="inferred from homology"/>
<keyword evidence="10" id="KW-0997">Cell inner membrane</keyword>
<dbReference type="PROSITE" id="PS50928">
    <property type="entry name" value="ABC_TM1"/>
    <property type="match status" value="1"/>
</dbReference>
<dbReference type="PANTHER" id="PTHR43744">
    <property type="entry name" value="ABC TRANSPORTER PERMEASE PROTEIN MG189-RELATED-RELATED"/>
    <property type="match status" value="1"/>
</dbReference>
<comment type="function">
    <text evidence="10">Part of the ABC transporter complex UgpBAEC involved in sn-glycerol-3-phosphate (G3P) import. Probably responsible for the translocation of the substrate across the membrane.</text>
</comment>
<comment type="similarity">
    <text evidence="9">Belongs to the binding-protein-dependent transport system permease family.</text>
</comment>
<accession>A0A411YWH9</accession>
<comment type="subunit">
    <text evidence="2 10">The complex is composed of two ATP-binding proteins (UgpC), two transmembrane proteins (UgpA and UgpE) and a solute-binding protein (UgpB).</text>
</comment>
<evidence type="ECO:0000313" key="13">
    <source>
        <dbReference type="Proteomes" id="UP000284547"/>
    </source>
</evidence>
<evidence type="ECO:0000256" key="2">
    <source>
        <dbReference type="ARBA" id="ARBA00011557"/>
    </source>
</evidence>
<dbReference type="RefSeq" id="WP_118156038.1">
    <property type="nucleotide sequence ID" value="NZ_QWEY01000018.1"/>
</dbReference>
<dbReference type="Pfam" id="PF00528">
    <property type="entry name" value="BPD_transp_1"/>
    <property type="match status" value="1"/>
</dbReference>
<dbReference type="EMBL" id="QWEY01000018">
    <property type="protein sequence ID" value="RGP35254.1"/>
    <property type="molecule type" value="Genomic_DNA"/>
</dbReference>
<evidence type="ECO:0000256" key="8">
    <source>
        <dbReference type="ARBA" id="ARBA00023136"/>
    </source>
</evidence>
<gene>
    <name evidence="10" type="primary">ugpE</name>
    <name evidence="12" type="ORF">D1012_20800</name>
</gene>
<dbReference type="CDD" id="cd06261">
    <property type="entry name" value="TM_PBP2"/>
    <property type="match status" value="1"/>
</dbReference>
<organism evidence="12 13">
    <name type="scientific">Pseudotabrizicola alkalilacus</name>
    <dbReference type="NCBI Taxonomy" id="2305252"/>
    <lineage>
        <taxon>Bacteria</taxon>
        <taxon>Pseudomonadati</taxon>
        <taxon>Pseudomonadota</taxon>
        <taxon>Alphaproteobacteria</taxon>
        <taxon>Rhodobacterales</taxon>
        <taxon>Paracoccaceae</taxon>
        <taxon>Pseudotabrizicola</taxon>
    </lineage>
</organism>
<feature type="domain" description="ABC transmembrane type-1" evidence="11">
    <location>
        <begin position="71"/>
        <end position="266"/>
    </location>
</feature>
<evidence type="ECO:0000256" key="10">
    <source>
        <dbReference type="RuleBase" id="RU363056"/>
    </source>
</evidence>
<evidence type="ECO:0000259" key="11">
    <source>
        <dbReference type="PROSITE" id="PS50928"/>
    </source>
</evidence>